<name>A0A162PI49_BACCE</name>
<keyword evidence="1" id="KW-0175">Coiled coil</keyword>
<reference evidence="2 3" key="1">
    <citation type="submission" date="2015-09" db="EMBL/GenBank/DDBJ databases">
        <title>Bacillus cereus food isolates.</title>
        <authorList>
            <person name="Boekhorst J."/>
        </authorList>
    </citation>
    <scope>NUCLEOTIDE SEQUENCE [LARGE SCALE GENOMIC DNA]</scope>
    <source>
        <strain evidence="2 3">B4088</strain>
    </source>
</reference>
<dbReference type="PATRIC" id="fig|1396.535.peg.4298"/>
<comment type="caution">
    <text evidence="2">The sequence shown here is derived from an EMBL/GenBank/DDBJ whole genome shotgun (WGS) entry which is preliminary data.</text>
</comment>
<protein>
    <recommendedName>
        <fullName evidence="4">Flagellar FliJ protein</fullName>
    </recommendedName>
</protein>
<dbReference type="EMBL" id="LJKE01000015">
    <property type="protein sequence ID" value="KZD72085.1"/>
    <property type="molecule type" value="Genomic_DNA"/>
</dbReference>
<proteinExistence type="predicted"/>
<feature type="coiled-coil region" evidence="1">
    <location>
        <begin position="2"/>
        <end position="36"/>
    </location>
</feature>
<accession>A0A162PI49</accession>
<gene>
    <name evidence="2" type="ORF">B4088_0546</name>
</gene>
<organism evidence="2 3">
    <name type="scientific">Bacillus cereus</name>
    <dbReference type="NCBI Taxonomy" id="1396"/>
    <lineage>
        <taxon>Bacteria</taxon>
        <taxon>Bacillati</taxon>
        <taxon>Bacillota</taxon>
        <taxon>Bacilli</taxon>
        <taxon>Bacillales</taxon>
        <taxon>Bacillaceae</taxon>
        <taxon>Bacillus</taxon>
        <taxon>Bacillus cereus group</taxon>
    </lineage>
</organism>
<dbReference type="RefSeq" id="WP_063259768.1">
    <property type="nucleotide sequence ID" value="NZ_LJKE01000015.1"/>
</dbReference>
<evidence type="ECO:0000256" key="1">
    <source>
        <dbReference type="SAM" id="Coils"/>
    </source>
</evidence>
<evidence type="ECO:0000313" key="2">
    <source>
        <dbReference type="EMBL" id="KZD72085.1"/>
    </source>
</evidence>
<dbReference type="AlphaFoldDB" id="A0A162PI49"/>
<evidence type="ECO:0000313" key="3">
    <source>
        <dbReference type="Proteomes" id="UP000076482"/>
    </source>
</evidence>
<evidence type="ECO:0008006" key="4">
    <source>
        <dbReference type="Google" id="ProtNLM"/>
    </source>
</evidence>
<dbReference type="Proteomes" id="UP000076482">
    <property type="component" value="Unassembled WGS sequence"/>
</dbReference>
<sequence length="136" mass="16279">MYKSLQTIIKKELNKKKEVEKQLSELNVKKGEIVDRMQRDIENEKTMIEMFVKHGTMGVLRSQHERIADITELEKISVIVSQKHKEFLMLKQKIEALEEEELRRKKEFEMGIRLQKDREIEELATIRRIRMKKGGI</sequence>